<dbReference type="EMBL" id="BAAALN010000019">
    <property type="protein sequence ID" value="GAA1253538.1"/>
    <property type="molecule type" value="Genomic_DNA"/>
</dbReference>
<evidence type="ECO:0000256" key="6">
    <source>
        <dbReference type="SAM" id="MobiDB-lite"/>
    </source>
</evidence>
<keyword evidence="3" id="KW-0133">Cell shape</keyword>
<keyword evidence="2 7" id="KW-0812">Transmembrane</keyword>
<dbReference type="InterPro" id="IPR001182">
    <property type="entry name" value="FtsW/RodA"/>
</dbReference>
<proteinExistence type="predicted"/>
<comment type="subcellular location">
    <subcellularLocation>
        <location evidence="1">Membrane</location>
        <topology evidence="1">Multi-pass membrane protein</topology>
    </subcellularLocation>
</comment>
<keyword evidence="5 7" id="KW-0472">Membrane</keyword>
<dbReference type="Pfam" id="PF01098">
    <property type="entry name" value="FTSW_RODA_SPOVE"/>
    <property type="match status" value="1"/>
</dbReference>
<name>A0ABN1WPD8_9PSEU</name>
<evidence type="ECO:0000313" key="9">
    <source>
        <dbReference type="Proteomes" id="UP001500653"/>
    </source>
</evidence>
<feature type="transmembrane region" description="Helical" evidence="7">
    <location>
        <begin position="88"/>
        <end position="106"/>
    </location>
</feature>
<comment type="caution">
    <text evidence="8">The sequence shown here is derived from an EMBL/GenBank/DDBJ whole genome shotgun (WGS) entry which is preliminary data.</text>
</comment>
<protein>
    <submittedName>
        <fullName evidence="8">FtsW/RodA/SpoVE family cell cycle protein</fullName>
    </submittedName>
</protein>
<feature type="region of interest" description="Disordered" evidence="6">
    <location>
        <begin position="1"/>
        <end position="23"/>
    </location>
</feature>
<feature type="transmembrane region" description="Helical" evidence="7">
    <location>
        <begin position="396"/>
        <end position="421"/>
    </location>
</feature>
<feature type="compositionally biased region" description="Polar residues" evidence="6">
    <location>
        <begin position="1"/>
        <end position="19"/>
    </location>
</feature>
<feature type="transmembrane region" description="Helical" evidence="7">
    <location>
        <begin position="156"/>
        <end position="174"/>
    </location>
</feature>
<feature type="compositionally biased region" description="Pro residues" evidence="6">
    <location>
        <begin position="569"/>
        <end position="584"/>
    </location>
</feature>
<feature type="region of interest" description="Disordered" evidence="6">
    <location>
        <begin position="488"/>
        <end position="622"/>
    </location>
</feature>
<feature type="compositionally biased region" description="Basic and acidic residues" evidence="6">
    <location>
        <begin position="611"/>
        <end position="622"/>
    </location>
</feature>
<dbReference type="RefSeq" id="WP_253865081.1">
    <property type="nucleotide sequence ID" value="NZ_BAAALN010000019.1"/>
</dbReference>
<evidence type="ECO:0000256" key="5">
    <source>
        <dbReference type="ARBA" id="ARBA00023136"/>
    </source>
</evidence>
<dbReference type="PANTHER" id="PTHR30474:SF3">
    <property type="entry name" value="PEPTIDOGLYCAN GLYCOSYLTRANSFERASE RODA"/>
    <property type="match status" value="1"/>
</dbReference>
<feature type="transmembrane region" description="Helical" evidence="7">
    <location>
        <begin position="60"/>
        <end position="81"/>
    </location>
</feature>
<gene>
    <name evidence="8" type="ORF">GCM10009676_45870</name>
</gene>
<feature type="compositionally biased region" description="Low complexity" evidence="6">
    <location>
        <begin position="585"/>
        <end position="597"/>
    </location>
</feature>
<evidence type="ECO:0000256" key="1">
    <source>
        <dbReference type="ARBA" id="ARBA00004141"/>
    </source>
</evidence>
<feature type="transmembrane region" description="Helical" evidence="7">
    <location>
        <begin position="280"/>
        <end position="300"/>
    </location>
</feature>
<sequence length="622" mass="66174">MSAAAGNQSAVGQQYTTNPPRELPKRRGTELMLLAFAAVIVTTAFVLVQINQEQTLSWSILWYGGAYLAIFSAAHVAVRYWAPYADPLILPCVALLNGLGLVTIYRLDLAEAERARSLGQEFSGSAPRQVLFTVVALALFLAVLRIIKDHRTLTSYAYTAGLGGLILLALPAMLPASLSEVNGAKVWLKLPGFSIQPGEFAKILLMIFFASFLVAKRDLFMTAGKRVIGVELPRARDLGPIIIAAVVCLGILVFERDLGTALLFFGITLMMLYVATERAIWVVVGLSMFLAGAFLAYQLFTHVQQRVTNWIDPLATYDDPGGGYQIAQGLFGLGTGGVFGTGLGAGRPEMVPEAHTDFISAALGEEIGFVGLAAVLLVYLLLAMRGMRSALAVRDTFGKLLGGGLSFAIVMQVFVIVGGVTKLIPMTGVTTPFLSAGGSSLLANYILVALLLRISDTARRPQQSKPRGEAPQKPLAPIAEANTVMVQRPPQPASESNAPAARGSAGQQAPDQHMHGRQPPGQHAHGQQAPEHPPGRNPAGQAQQPVTPAQGQPPVYPAGEQQADAPAAQQPPRPKAEPQQPPQSPESQQAAAEQPAPVDEPAWPTEDSTDEEPHRPKGDDAT</sequence>
<keyword evidence="4 7" id="KW-1133">Transmembrane helix</keyword>
<feature type="transmembrane region" description="Helical" evidence="7">
    <location>
        <begin position="126"/>
        <end position="144"/>
    </location>
</feature>
<evidence type="ECO:0000256" key="3">
    <source>
        <dbReference type="ARBA" id="ARBA00022960"/>
    </source>
</evidence>
<evidence type="ECO:0000313" key="8">
    <source>
        <dbReference type="EMBL" id="GAA1253538.1"/>
    </source>
</evidence>
<evidence type="ECO:0000256" key="4">
    <source>
        <dbReference type="ARBA" id="ARBA00022989"/>
    </source>
</evidence>
<evidence type="ECO:0000256" key="2">
    <source>
        <dbReference type="ARBA" id="ARBA00022692"/>
    </source>
</evidence>
<keyword evidence="9" id="KW-1185">Reference proteome</keyword>
<feature type="compositionally biased region" description="Polar residues" evidence="6">
    <location>
        <begin position="540"/>
        <end position="550"/>
    </location>
</feature>
<feature type="transmembrane region" description="Helical" evidence="7">
    <location>
        <begin position="367"/>
        <end position="384"/>
    </location>
</feature>
<dbReference type="Proteomes" id="UP001500653">
    <property type="component" value="Unassembled WGS sequence"/>
</dbReference>
<organism evidence="8 9">
    <name type="scientific">Prauserella halophila</name>
    <dbReference type="NCBI Taxonomy" id="185641"/>
    <lineage>
        <taxon>Bacteria</taxon>
        <taxon>Bacillati</taxon>
        <taxon>Actinomycetota</taxon>
        <taxon>Actinomycetes</taxon>
        <taxon>Pseudonocardiales</taxon>
        <taxon>Pseudonocardiaceae</taxon>
        <taxon>Prauserella</taxon>
    </lineage>
</organism>
<feature type="transmembrane region" description="Helical" evidence="7">
    <location>
        <begin position="235"/>
        <end position="252"/>
    </location>
</feature>
<evidence type="ECO:0000256" key="7">
    <source>
        <dbReference type="SAM" id="Phobius"/>
    </source>
</evidence>
<feature type="compositionally biased region" description="Low complexity" evidence="6">
    <location>
        <begin position="557"/>
        <end position="568"/>
    </location>
</feature>
<feature type="transmembrane region" description="Helical" evidence="7">
    <location>
        <begin position="433"/>
        <end position="452"/>
    </location>
</feature>
<dbReference type="PANTHER" id="PTHR30474">
    <property type="entry name" value="CELL CYCLE PROTEIN"/>
    <property type="match status" value="1"/>
</dbReference>
<accession>A0ABN1WPD8</accession>
<reference evidence="8 9" key="1">
    <citation type="journal article" date="2019" name="Int. J. Syst. Evol. Microbiol.">
        <title>The Global Catalogue of Microorganisms (GCM) 10K type strain sequencing project: providing services to taxonomists for standard genome sequencing and annotation.</title>
        <authorList>
            <consortium name="The Broad Institute Genomics Platform"/>
            <consortium name="The Broad Institute Genome Sequencing Center for Infectious Disease"/>
            <person name="Wu L."/>
            <person name="Ma J."/>
        </authorList>
    </citation>
    <scope>NUCLEOTIDE SEQUENCE [LARGE SCALE GENOMIC DNA]</scope>
    <source>
        <strain evidence="8 9">JCM 13023</strain>
    </source>
</reference>
<feature type="transmembrane region" description="Helical" evidence="7">
    <location>
        <begin position="258"/>
        <end position="275"/>
    </location>
</feature>
<feature type="transmembrane region" description="Helical" evidence="7">
    <location>
        <begin position="194"/>
        <end position="215"/>
    </location>
</feature>
<feature type="transmembrane region" description="Helical" evidence="7">
    <location>
        <begin position="31"/>
        <end position="48"/>
    </location>
</feature>